<dbReference type="InterPro" id="IPR021765">
    <property type="entry name" value="UstYa-like"/>
</dbReference>
<evidence type="ECO:0000313" key="5">
    <source>
        <dbReference type="EMBL" id="KAF5342089.1"/>
    </source>
</evidence>
<dbReference type="GO" id="GO:0016491">
    <property type="term" value="F:oxidoreductase activity"/>
    <property type="evidence" value="ECO:0007669"/>
    <property type="project" value="UniProtKB-KW"/>
</dbReference>
<sequence length="237" mass="26318">MYCRVFTVAVLGSFVIQSTQGLPLSSPATRNGGLDARAPQVFSAGGDKPPDVSGTIIHSRQPVYITHDNYRTPGTPNVHLREPVYSSEENRTPDSAVVLMTVKDEHYSMESDSDWESLFPNGFSIVPITPNSRPATSPTATTKVPSVYNQLWCLNQLRKVYMRTGWENDQCRDKQVHRCLNLLRQGILCNGDTTLEPTITVDHQGAKVTGASGYDVKHVCRDWTKVRAATEQRLVNV</sequence>
<feature type="chain" id="PRO_5034707103" evidence="4">
    <location>
        <begin position="22"/>
        <end position="237"/>
    </location>
</feature>
<dbReference type="EMBL" id="JAACJK010000001">
    <property type="protein sequence ID" value="KAF5342089.1"/>
    <property type="molecule type" value="Genomic_DNA"/>
</dbReference>
<evidence type="ECO:0000256" key="3">
    <source>
        <dbReference type="ARBA" id="ARBA00035112"/>
    </source>
</evidence>
<dbReference type="PANTHER" id="PTHR33365:SF11">
    <property type="entry name" value="TAT PATHWAY SIGNAL SEQUENCE"/>
    <property type="match status" value="1"/>
</dbReference>
<gene>
    <name evidence="5" type="ORF">D9611_002012</name>
</gene>
<keyword evidence="4" id="KW-0732">Signal</keyword>
<evidence type="ECO:0000256" key="4">
    <source>
        <dbReference type="SAM" id="SignalP"/>
    </source>
</evidence>
<name>A0A8H5FMA6_9AGAR</name>
<dbReference type="PANTHER" id="PTHR33365">
    <property type="entry name" value="YALI0B05434P"/>
    <property type="match status" value="1"/>
</dbReference>
<dbReference type="Pfam" id="PF11807">
    <property type="entry name" value="UstYa"/>
    <property type="match status" value="1"/>
</dbReference>
<evidence type="ECO:0000313" key="6">
    <source>
        <dbReference type="Proteomes" id="UP000541558"/>
    </source>
</evidence>
<dbReference type="Proteomes" id="UP000541558">
    <property type="component" value="Unassembled WGS sequence"/>
</dbReference>
<proteinExistence type="inferred from homology"/>
<keyword evidence="6" id="KW-1185">Reference proteome</keyword>
<evidence type="ECO:0000256" key="1">
    <source>
        <dbReference type="ARBA" id="ARBA00004685"/>
    </source>
</evidence>
<comment type="similarity">
    <text evidence="3">Belongs to the ustYa family.</text>
</comment>
<dbReference type="AlphaFoldDB" id="A0A8H5FMA6"/>
<dbReference type="OrthoDB" id="3687641at2759"/>
<accession>A0A8H5FMA6</accession>
<keyword evidence="2" id="KW-0560">Oxidoreductase</keyword>
<comment type="pathway">
    <text evidence="1">Mycotoxin biosynthesis.</text>
</comment>
<reference evidence="5 6" key="1">
    <citation type="journal article" date="2020" name="ISME J.">
        <title>Uncovering the hidden diversity of litter-decomposition mechanisms in mushroom-forming fungi.</title>
        <authorList>
            <person name="Floudas D."/>
            <person name="Bentzer J."/>
            <person name="Ahren D."/>
            <person name="Johansson T."/>
            <person name="Persson P."/>
            <person name="Tunlid A."/>
        </authorList>
    </citation>
    <scope>NUCLEOTIDE SEQUENCE [LARGE SCALE GENOMIC DNA]</scope>
    <source>
        <strain evidence="5 6">CBS 175.51</strain>
    </source>
</reference>
<protein>
    <submittedName>
        <fullName evidence="5">Uncharacterized protein</fullName>
    </submittedName>
</protein>
<evidence type="ECO:0000256" key="2">
    <source>
        <dbReference type="ARBA" id="ARBA00023002"/>
    </source>
</evidence>
<organism evidence="5 6">
    <name type="scientific">Ephemerocybe angulata</name>
    <dbReference type="NCBI Taxonomy" id="980116"/>
    <lineage>
        <taxon>Eukaryota</taxon>
        <taxon>Fungi</taxon>
        <taxon>Dikarya</taxon>
        <taxon>Basidiomycota</taxon>
        <taxon>Agaricomycotina</taxon>
        <taxon>Agaricomycetes</taxon>
        <taxon>Agaricomycetidae</taxon>
        <taxon>Agaricales</taxon>
        <taxon>Agaricineae</taxon>
        <taxon>Psathyrellaceae</taxon>
        <taxon>Ephemerocybe</taxon>
    </lineage>
</organism>
<comment type="caution">
    <text evidence="5">The sequence shown here is derived from an EMBL/GenBank/DDBJ whole genome shotgun (WGS) entry which is preliminary data.</text>
</comment>
<feature type="signal peptide" evidence="4">
    <location>
        <begin position="1"/>
        <end position="21"/>
    </location>
</feature>
<dbReference type="GO" id="GO:0043386">
    <property type="term" value="P:mycotoxin biosynthetic process"/>
    <property type="evidence" value="ECO:0007669"/>
    <property type="project" value="InterPro"/>
</dbReference>